<organism evidence="3 4">
    <name type="scientific">Variovorax robiniae</name>
    <dbReference type="NCBI Taxonomy" id="1836199"/>
    <lineage>
        <taxon>Bacteria</taxon>
        <taxon>Pseudomonadati</taxon>
        <taxon>Pseudomonadota</taxon>
        <taxon>Betaproteobacteria</taxon>
        <taxon>Burkholderiales</taxon>
        <taxon>Comamonadaceae</taxon>
        <taxon>Variovorax</taxon>
    </lineage>
</organism>
<feature type="region of interest" description="Disordered" evidence="1">
    <location>
        <begin position="103"/>
        <end position="122"/>
    </location>
</feature>
<protein>
    <submittedName>
        <fullName evidence="3">Uncharacterized protein</fullName>
    </submittedName>
</protein>
<dbReference type="RefSeq" id="WP_340337293.1">
    <property type="nucleotide sequence ID" value="NZ_JBBKZS010000009.1"/>
</dbReference>
<keyword evidence="4" id="KW-1185">Reference proteome</keyword>
<reference evidence="3 4" key="1">
    <citation type="submission" date="2024-03" db="EMBL/GenBank/DDBJ databases">
        <title>Novel species of the genus Variovorax.</title>
        <authorList>
            <person name="Liu Q."/>
            <person name="Xin Y.-H."/>
        </authorList>
    </citation>
    <scope>NUCLEOTIDE SEQUENCE [LARGE SCALE GENOMIC DNA]</scope>
    <source>
        <strain evidence="3 4">KACC 18901</strain>
    </source>
</reference>
<feature type="transmembrane region" description="Helical" evidence="2">
    <location>
        <begin position="55"/>
        <end position="79"/>
    </location>
</feature>
<keyword evidence="2" id="KW-0472">Membrane</keyword>
<accession>A0ABU8XBK8</accession>
<proteinExistence type="predicted"/>
<dbReference type="EMBL" id="JBBKZS010000009">
    <property type="protein sequence ID" value="MEJ8857231.1"/>
    <property type="molecule type" value="Genomic_DNA"/>
</dbReference>
<comment type="caution">
    <text evidence="3">The sequence shown here is derived from an EMBL/GenBank/DDBJ whole genome shotgun (WGS) entry which is preliminary data.</text>
</comment>
<keyword evidence="2" id="KW-1133">Transmembrane helix</keyword>
<evidence type="ECO:0000313" key="3">
    <source>
        <dbReference type="EMBL" id="MEJ8857231.1"/>
    </source>
</evidence>
<keyword evidence="2" id="KW-0812">Transmembrane</keyword>
<evidence type="ECO:0000313" key="4">
    <source>
        <dbReference type="Proteomes" id="UP001367030"/>
    </source>
</evidence>
<name>A0ABU8XBK8_9BURK</name>
<dbReference type="Proteomes" id="UP001367030">
    <property type="component" value="Unassembled WGS sequence"/>
</dbReference>
<evidence type="ECO:0000256" key="1">
    <source>
        <dbReference type="SAM" id="MobiDB-lite"/>
    </source>
</evidence>
<sequence>MALYDAGTTFSCASTMSALVVLQVVVLTGTVPVAVLPEPDGVPLAAPDVLPLPVVLPAVLPLVLPAAAPALPLLATIALPSDVVPAATAAAVPASDVPDVVATGARAIPPPPPPPPPPQPTNAKVAINGNIVFCTTFKTTYPLLTTAVFTCSWHVGANVLSNVFRGVLQCNKSPLQMNGGVFGQFVGAGFSG</sequence>
<evidence type="ECO:0000256" key="2">
    <source>
        <dbReference type="SAM" id="Phobius"/>
    </source>
</evidence>
<feature type="compositionally biased region" description="Pro residues" evidence="1">
    <location>
        <begin position="108"/>
        <end position="120"/>
    </location>
</feature>
<feature type="transmembrane region" description="Helical" evidence="2">
    <location>
        <begin position="12"/>
        <end position="35"/>
    </location>
</feature>
<gene>
    <name evidence="3" type="ORF">WKW79_21825</name>
</gene>